<evidence type="ECO:0000256" key="6">
    <source>
        <dbReference type="PIRNR" id="PIRNR000535"/>
    </source>
</evidence>
<accession>U2KZE7</accession>
<keyword evidence="2 6" id="KW-0808">Transferase</keyword>
<dbReference type="GO" id="GO:0005524">
    <property type="term" value="F:ATP binding"/>
    <property type="evidence" value="ECO:0007669"/>
    <property type="project" value="UniProtKB-KW"/>
</dbReference>
<dbReference type="SUPFAM" id="SSF53613">
    <property type="entry name" value="Ribokinase-like"/>
    <property type="match status" value="1"/>
</dbReference>
<dbReference type="GO" id="GO:0016773">
    <property type="term" value="F:phosphotransferase activity, alcohol group as acceptor"/>
    <property type="evidence" value="ECO:0007669"/>
    <property type="project" value="InterPro"/>
</dbReference>
<dbReference type="PANTHER" id="PTHR46566:SF2">
    <property type="entry name" value="ATP-DEPENDENT 6-PHOSPHOFRUCTOKINASE ISOZYME 2"/>
    <property type="match status" value="1"/>
</dbReference>
<evidence type="ECO:0000256" key="3">
    <source>
        <dbReference type="ARBA" id="ARBA00022741"/>
    </source>
</evidence>
<organism evidence="8 10">
    <name type="scientific">Treponema socranskii subsp. socranskii VPI DR56BR1116 = ATCC 35536</name>
    <dbReference type="NCBI Taxonomy" id="1125725"/>
    <lineage>
        <taxon>Bacteria</taxon>
        <taxon>Pseudomonadati</taxon>
        <taxon>Spirochaetota</taxon>
        <taxon>Spirochaetia</taxon>
        <taxon>Spirochaetales</taxon>
        <taxon>Treponemataceae</taxon>
        <taxon>Treponema</taxon>
    </lineage>
</organism>
<comment type="similarity">
    <text evidence="1">Belongs to the carbohydrate kinase PfkB family.</text>
</comment>
<dbReference type="RefSeq" id="WP_021330841.1">
    <property type="nucleotide sequence ID" value="NZ_AUZJ01000043.1"/>
</dbReference>
<comment type="caution">
    <text evidence="8">The sequence shown here is derived from an EMBL/GenBank/DDBJ whole genome shotgun (WGS) entry which is preliminary data.</text>
</comment>
<keyword evidence="3" id="KW-0547">Nucleotide-binding</keyword>
<evidence type="ECO:0000256" key="4">
    <source>
        <dbReference type="ARBA" id="ARBA00022777"/>
    </source>
</evidence>
<dbReference type="GO" id="GO:0005975">
    <property type="term" value="P:carbohydrate metabolic process"/>
    <property type="evidence" value="ECO:0007669"/>
    <property type="project" value="InterPro"/>
</dbReference>
<reference evidence="10 11" key="1">
    <citation type="submission" date="2013-08" db="EMBL/GenBank/DDBJ databases">
        <authorList>
            <person name="Durkin A.S."/>
            <person name="Haft D.R."/>
            <person name="McCorrison J."/>
            <person name="Torralba M."/>
            <person name="Gillis M."/>
            <person name="Haft D.H."/>
            <person name="Methe B."/>
            <person name="Sutton G."/>
            <person name="Nelson K.E."/>
        </authorList>
    </citation>
    <scope>NUCLEOTIDE SEQUENCE [LARGE SCALE GENOMIC DNA]</scope>
    <source>
        <strain evidence="9 11">ATCC 35536</strain>
        <strain evidence="8 10">VPI DR56BR1116</strain>
    </source>
</reference>
<dbReference type="PIRSF" id="PIRSF000535">
    <property type="entry name" value="1PFK/6PFK/LacC"/>
    <property type="match status" value="1"/>
</dbReference>
<keyword evidence="11" id="KW-1185">Reference proteome</keyword>
<feature type="domain" description="Carbohydrate kinase PfkB" evidence="7">
    <location>
        <begin position="22"/>
        <end position="297"/>
    </location>
</feature>
<dbReference type="EMBL" id="AVQI01000084">
    <property type="protein sequence ID" value="ERJ97672.1"/>
    <property type="molecule type" value="Genomic_DNA"/>
</dbReference>
<sequence length="305" mass="33566">MSEKNVLVVCLNPTFELTVILDSFYENEVNRSGNYFTFPSGKGVNVVRVLTQLGTEATALTHLGGNRAQEFIELCDAEHIKLAYFTAESPIRTCINIVNSEKKTSTEIVEEPLPVEEGAGAHAFDVFDSLLPKTDALVITGTRARGYEADLYPRMVQRAKEKGKLVVLDMRGEDLRLSLASRPDVIKPNLSELMATVENGRVVLENENSDTLRETVRSVTKKIFDDYGAKSVISRGKFDTWVYDGNEFFALPNKDVPVVNTIGCGDALTAGMTHRLLSGDALKDAVSFGMECALKNAQSLRHGLQ</sequence>
<dbReference type="PATRIC" id="fig|1125725.3.peg.1749"/>
<dbReference type="Pfam" id="PF00294">
    <property type="entry name" value="PfkB"/>
    <property type="match status" value="1"/>
</dbReference>
<gene>
    <name evidence="9" type="ORF">HMPREF0860_0363</name>
    <name evidence="8" type="ORF">HMPREF1325_2576</name>
</gene>
<evidence type="ECO:0000313" key="11">
    <source>
        <dbReference type="Proteomes" id="UP000016646"/>
    </source>
</evidence>
<dbReference type="GO" id="GO:0016301">
    <property type="term" value="F:kinase activity"/>
    <property type="evidence" value="ECO:0007669"/>
    <property type="project" value="UniProtKB-KW"/>
</dbReference>
<protein>
    <submittedName>
        <fullName evidence="8">Hexose kinase, 1-phosphofructokinase family</fullName>
        <ecNumber evidence="8">2.7.1.-</ecNumber>
    </submittedName>
</protein>
<dbReference type="Proteomes" id="UP000016412">
    <property type="component" value="Unassembled WGS sequence"/>
</dbReference>
<dbReference type="EMBL" id="AUZJ01000043">
    <property type="protein sequence ID" value="ERF60443.1"/>
    <property type="molecule type" value="Genomic_DNA"/>
</dbReference>
<dbReference type="eggNOG" id="COG1105">
    <property type="taxonomic scope" value="Bacteria"/>
</dbReference>
<evidence type="ECO:0000313" key="8">
    <source>
        <dbReference type="EMBL" id="ERF60443.1"/>
    </source>
</evidence>
<dbReference type="EC" id="2.7.1.-" evidence="8"/>
<evidence type="ECO:0000313" key="10">
    <source>
        <dbReference type="Proteomes" id="UP000016412"/>
    </source>
</evidence>
<evidence type="ECO:0000313" key="9">
    <source>
        <dbReference type="EMBL" id="ERJ97672.1"/>
    </source>
</evidence>
<evidence type="ECO:0000256" key="5">
    <source>
        <dbReference type="ARBA" id="ARBA00022840"/>
    </source>
</evidence>
<dbReference type="AlphaFoldDB" id="U2KZE7"/>
<name>U2KZE7_TRESO</name>
<keyword evidence="4 8" id="KW-0418">Kinase</keyword>
<evidence type="ECO:0000259" key="7">
    <source>
        <dbReference type="Pfam" id="PF00294"/>
    </source>
</evidence>
<dbReference type="InterPro" id="IPR017583">
    <property type="entry name" value="Tagatose/fructose_Pkinase"/>
</dbReference>
<keyword evidence="5" id="KW-0067">ATP-binding</keyword>
<proteinExistence type="inferred from homology"/>
<dbReference type="OrthoDB" id="357193at2"/>
<dbReference type="STRING" id="1125725.HMPREF1325_2576"/>
<dbReference type="InterPro" id="IPR011611">
    <property type="entry name" value="PfkB_dom"/>
</dbReference>
<evidence type="ECO:0000256" key="1">
    <source>
        <dbReference type="ARBA" id="ARBA00010688"/>
    </source>
</evidence>
<dbReference type="Proteomes" id="UP000016646">
    <property type="component" value="Unassembled WGS sequence"/>
</dbReference>
<dbReference type="PANTHER" id="PTHR46566">
    <property type="entry name" value="1-PHOSPHOFRUCTOKINASE-RELATED"/>
    <property type="match status" value="1"/>
</dbReference>
<dbReference type="Gene3D" id="3.40.1190.20">
    <property type="match status" value="1"/>
</dbReference>
<evidence type="ECO:0000256" key="2">
    <source>
        <dbReference type="ARBA" id="ARBA00022679"/>
    </source>
</evidence>
<dbReference type="InterPro" id="IPR029056">
    <property type="entry name" value="Ribokinase-like"/>
</dbReference>